<dbReference type="OrthoDB" id="24469at2157"/>
<dbReference type="EnsemblBacteria" id="ABL77760">
    <property type="protein sequence ID" value="ABL77760"/>
    <property type="gene ID" value="Tpen_0351"/>
</dbReference>
<dbReference type="Proteomes" id="UP000000641">
    <property type="component" value="Chromosome"/>
</dbReference>
<proteinExistence type="predicted"/>
<gene>
    <name evidence="1" type="ordered locus">Tpen_0351</name>
</gene>
<dbReference type="EMBL" id="CP000505">
    <property type="protein sequence ID" value="ABL77760.1"/>
    <property type="molecule type" value="Genomic_DNA"/>
</dbReference>
<dbReference type="KEGG" id="tpe:Tpen_0351"/>
<organism evidence="1 2">
    <name type="scientific">Thermofilum pendens (strain DSM 2475 / Hrk 5)</name>
    <dbReference type="NCBI Taxonomy" id="368408"/>
    <lineage>
        <taxon>Archaea</taxon>
        <taxon>Thermoproteota</taxon>
        <taxon>Thermoprotei</taxon>
        <taxon>Thermofilales</taxon>
        <taxon>Thermofilaceae</taxon>
        <taxon>Thermofilum</taxon>
    </lineage>
</organism>
<dbReference type="AlphaFoldDB" id="A1RX30"/>
<dbReference type="RefSeq" id="WP_011752025.1">
    <property type="nucleotide sequence ID" value="NC_008698.1"/>
</dbReference>
<evidence type="ECO:0000313" key="2">
    <source>
        <dbReference type="Proteomes" id="UP000000641"/>
    </source>
</evidence>
<dbReference type="STRING" id="368408.Tpen_0351"/>
<sequence>MPGVSVEKILEWARNTNSTVEFFFENSPYRIRIDKLIRAVDPSGNIVPWTRAFGVKKPADVLATFHVKKIVVKKEGEEKELRSLEELSTLV</sequence>
<evidence type="ECO:0000313" key="1">
    <source>
        <dbReference type="EMBL" id="ABL77760.1"/>
    </source>
</evidence>
<name>A1RX30_THEPD</name>
<dbReference type="GeneID" id="4600889"/>
<dbReference type="HOGENOM" id="CLU_2420206_0_0_2"/>
<reference evidence="2" key="1">
    <citation type="journal article" date="2008" name="J. Bacteriol.">
        <title>Genome sequence of Thermofilum pendens reveals an exceptional loss of biosynthetic pathways without genome reduction.</title>
        <authorList>
            <person name="Anderson I."/>
            <person name="Rodriguez J."/>
            <person name="Susanti D."/>
            <person name="Porat I."/>
            <person name="Reich C."/>
            <person name="Ulrich L.E."/>
            <person name="Elkins J.G."/>
            <person name="Mavromatis K."/>
            <person name="Lykidis A."/>
            <person name="Kim E."/>
            <person name="Thompson L.S."/>
            <person name="Nolan M."/>
            <person name="Land M."/>
            <person name="Copeland A."/>
            <person name="Lapidus A."/>
            <person name="Lucas S."/>
            <person name="Detter C."/>
            <person name="Zhulin I.B."/>
            <person name="Olsen G.J."/>
            <person name="Whitman W."/>
            <person name="Mukhopadhyay B."/>
            <person name="Bristow J."/>
            <person name="Kyrpides N."/>
        </authorList>
    </citation>
    <scope>NUCLEOTIDE SEQUENCE [LARGE SCALE GENOMIC DNA]</scope>
    <source>
        <strain evidence="2">DSM 2475 / Hrk 5</strain>
    </source>
</reference>
<dbReference type="eggNOG" id="arCOG06065">
    <property type="taxonomic scope" value="Archaea"/>
</dbReference>
<protein>
    <submittedName>
        <fullName evidence="1">Uncharacterized protein</fullName>
    </submittedName>
</protein>
<accession>A1RX30</accession>
<keyword evidence="2" id="KW-1185">Reference proteome</keyword>